<feature type="transmembrane region" description="Helical" evidence="1">
    <location>
        <begin position="24"/>
        <end position="43"/>
    </location>
</feature>
<name>A0A5N1J6L6_9BACT</name>
<keyword evidence="1" id="KW-1133">Transmembrane helix</keyword>
<keyword evidence="1" id="KW-0812">Transmembrane</keyword>
<evidence type="ECO:0000259" key="2">
    <source>
        <dbReference type="Pfam" id="PF06580"/>
    </source>
</evidence>
<gene>
    <name evidence="3" type="ORF">F0P93_31255</name>
</gene>
<dbReference type="Pfam" id="PF06580">
    <property type="entry name" value="His_kinase"/>
    <property type="match status" value="1"/>
</dbReference>
<protein>
    <recommendedName>
        <fullName evidence="2">Signal transduction histidine kinase internal region domain-containing protein</fullName>
    </recommendedName>
</protein>
<dbReference type="Proteomes" id="UP000326344">
    <property type="component" value="Unassembled WGS sequence"/>
</dbReference>
<feature type="transmembrane region" description="Helical" evidence="1">
    <location>
        <begin position="85"/>
        <end position="108"/>
    </location>
</feature>
<dbReference type="InterPro" id="IPR050640">
    <property type="entry name" value="Bact_2-comp_sensor_kinase"/>
</dbReference>
<feature type="domain" description="Signal transduction histidine kinase internal region" evidence="2">
    <location>
        <begin position="167"/>
        <end position="245"/>
    </location>
</feature>
<dbReference type="SUPFAM" id="SSF55874">
    <property type="entry name" value="ATPase domain of HSP90 chaperone/DNA topoisomerase II/histidine kinase"/>
    <property type="match status" value="1"/>
</dbReference>
<dbReference type="InterPro" id="IPR010559">
    <property type="entry name" value="Sig_transdc_His_kin_internal"/>
</dbReference>
<keyword evidence="1" id="KW-0472">Membrane</keyword>
<sequence length="374" mass="43501">MKAIDSFLYNEFVFSPRYRVWRHIAYWSLHITVWSIFWIVMGAPTSFGRNLFDMLLWVPVFILFSYPLMYGAIPHLLLKGKVVQFFLLILAWGGLGLYINSWFITYLYTPLQEAMGLDFVPQKVWEPHSYLCMTTSAASPMIIKFFKSWTIKQRDWMLARQQKLTTELELLKAQVHPHFLFNTLNNIYSFSMDNSPKTPGLILKLSSLLSYMLYDCKAEQVTLEQEIETMKNYIDLEKERYGNKIEVSWNVEGTIKNKFISPLLMLPFLENAFKHGVSEQLEKPWLSIDISVKSDSLRCKIANSKNEFVPYHTNGNGIGITNVKKRLALMYPNNHELKMHDEGIFFVVSLLVKLTGYTPIQLPLPEVITQPIPT</sequence>
<evidence type="ECO:0000313" key="4">
    <source>
        <dbReference type="Proteomes" id="UP000326344"/>
    </source>
</evidence>
<accession>A0A5N1J6L6</accession>
<reference evidence="3 4" key="1">
    <citation type="submission" date="2019-09" db="EMBL/GenBank/DDBJ databases">
        <title>Genome Sequence of Larkinella sp MA1.</title>
        <authorList>
            <person name="Srinivasan S."/>
        </authorList>
    </citation>
    <scope>NUCLEOTIDE SEQUENCE [LARGE SCALE GENOMIC DNA]</scope>
    <source>
        <strain evidence="3 4">MA1</strain>
    </source>
</reference>
<keyword evidence="4" id="KW-1185">Reference proteome</keyword>
<dbReference type="GO" id="GO:0000155">
    <property type="term" value="F:phosphorelay sensor kinase activity"/>
    <property type="evidence" value="ECO:0007669"/>
    <property type="project" value="InterPro"/>
</dbReference>
<dbReference type="RefSeq" id="WP_150881732.1">
    <property type="nucleotide sequence ID" value="NZ_VTWS01000018.1"/>
</dbReference>
<dbReference type="InterPro" id="IPR036890">
    <property type="entry name" value="HATPase_C_sf"/>
</dbReference>
<dbReference type="PANTHER" id="PTHR34220:SF7">
    <property type="entry name" value="SENSOR HISTIDINE KINASE YPDA"/>
    <property type="match status" value="1"/>
</dbReference>
<dbReference type="PANTHER" id="PTHR34220">
    <property type="entry name" value="SENSOR HISTIDINE KINASE YPDA"/>
    <property type="match status" value="1"/>
</dbReference>
<proteinExistence type="predicted"/>
<dbReference type="Gene3D" id="3.30.565.10">
    <property type="entry name" value="Histidine kinase-like ATPase, C-terminal domain"/>
    <property type="match status" value="1"/>
</dbReference>
<feature type="transmembrane region" description="Helical" evidence="1">
    <location>
        <begin position="55"/>
        <end position="73"/>
    </location>
</feature>
<organism evidence="3 4">
    <name type="scientific">Larkinella humicola</name>
    <dbReference type="NCBI Taxonomy" id="2607654"/>
    <lineage>
        <taxon>Bacteria</taxon>
        <taxon>Pseudomonadati</taxon>
        <taxon>Bacteroidota</taxon>
        <taxon>Cytophagia</taxon>
        <taxon>Cytophagales</taxon>
        <taxon>Spirosomataceae</taxon>
        <taxon>Larkinella</taxon>
    </lineage>
</organism>
<dbReference type="AlphaFoldDB" id="A0A5N1J6L6"/>
<comment type="caution">
    <text evidence="3">The sequence shown here is derived from an EMBL/GenBank/DDBJ whole genome shotgun (WGS) entry which is preliminary data.</text>
</comment>
<dbReference type="GO" id="GO:0016020">
    <property type="term" value="C:membrane"/>
    <property type="evidence" value="ECO:0007669"/>
    <property type="project" value="InterPro"/>
</dbReference>
<evidence type="ECO:0000256" key="1">
    <source>
        <dbReference type="SAM" id="Phobius"/>
    </source>
</evidence>
<evidence type="ECO:0000313" key="3">
    <source>
        <dbReference type="EMBL" id="KAA9340352.1"/>
    </source>
</evidence>
<dbReference type="EMBL" id="VTWS01000018">
    <property type="protein sequence ID" value="KAA9340352.1"/>
    <property type="molecule type" value="Genomic_DNA"/>
</dbReference>